<keyword evidence="2" id="KW-1185">Reference proteome</keyword>
<protein>
    <recommendedName>
        <fullName evidence="3">Transglycosylase SLT domain-containing protein</fullName>
    </recommendedName>
</protein>
<reference evidence="1" key="1">
    <citation type="submission" date="2020-12" db="EMBL/GenBank/DDBJ databases">
        <title>Marinomonas arctica sp. nov., a psychrotolerant bacterium isolated from the Arctic.</title>
        <authorList>
            <person name="Zhang Y."/>
        </authorList>
    </citation>
    <scope>NUCLEOTIDE SEQUENCE</scope>
    <source>
        <strain evidence="1">C1424</strain>
    </source>
</reference>
<proteinExistence type="predicted"/>
<dbReference type="AlphaFoldDB" id="A0A934JX86"/>
<dbReference type="EMBL" id="JAEMNX010000034">
    <property type="protein sequence ID" value="MBJ7539882.1"/>
    <property type="molecule type" value="Genomic_DNA"/>
</dbReference>
<organism evidence="1 2">
    <name type="scientific">Marinomonas transparens</name>
    <dbReference type="NCBI Taxonomy" id="2795388"/>
    <lineage>
        <taxon>Bacteria</taxon>
        <taxon>Pseudomonadati</taxon>
        <taxon>Pseudomonadota</taxon>
        <taxon>Gammaproteobacteria</taxon>
        <taxon>Oceanospirillales</taxon>
        <taxon>Oceanospirillaceae</taxon>
        <taxon>Marinomonas</taxon>
    </lineage>
</organism>
<sequence length="174" mass="19859">MSLNLSQFREYVVIPALSQLSGISYSLAADQLVMGTLAQESHGTYIKQLGKGPAMGLFQMEPATHADLWLNFIQFRRPIQNSLLVMTSDSVDEKYVSDGFPDHNALVWNNRYAAAMCRVHYYRVKYALPKANNIKALAQYWKDYYNTVHGAGTAEEFIKHFPYDLYGLDEEKYA</sequence>
<name>A0A934JX86_9GAMM</name>
<accession>A0A934JX86</accession>
<dbReference type="RefSeq" id="WP_199470277.1">
    <property type="nucleotide sequence ID" value="NZ_JAEMNX010000034.1"/>
</dbReference>
<gene>
    <name evidence="1" type="ORF">I8J31_19600</name>
</gene>
<evidence type="ECO:0008006" key="3">
    <source>
        <dbReference type="Google" id="ProtNLM"/>
    </source>
</evidence>
<comment type="caution">
    <text evidence="1">The sequence shown here is derived from an EMBL/GenBank/DDBJ whole genome shotgun (WGS) entry which is preliminary data.</text>
</comment>
<dbReference type="Proteomes" id="UP000628710">
    <property type="component" value="Unassembled WGS sequence"/>
</dbReference>
<evidence type="ECO:0000313" key="1">
    <source>
        <dbReference type="EMBL" id="MBJ7539882.1"/>
    </source>
</evidence>
<evidence type="ECO:0000313" key="2">
    <source>
        <dbReference type="Proteomes" id="UP000628710"/>
    </source>
</evidence>